<comment type="caution">
    <text evidence="2">The sequence shown here is derived from an EMBL/GenBank/DDBJ whole genome shotgun (WGS) entry which is preliminary data.</text>
</comment>
<protein>
    <submittedName>
        <fullName evidence="2">Uncharacterized protein</fullName>
    </submittedName>
</protein>
<evidence type="ECO:0000313" key="3">
    <source>
        <dbReference type="Proteomes" id="UP000314294"/>
    </source>
</evidence>
<evidence type="ECO:0000256" key="1">
    <source>
        <dbReference type="SAM" id="MobiDB-lite"/>
    </source>
</evidence>
<keyword evidence="3" id="KW-1185">Reference proteome</keyword>
<dbReference type="AlphaFoldDB" id="A0A4Z2JEV5"/>
<name>A0A4Z2JEV5_9TELE</name>
<sequence>MVGRISVGTKGDIDHKGCSVLDSQLKPDVMKSLDIRLLTIVVLRLHDSTPTDACRHLTAVFLTVCLRSARHIGSSNLKTSPHTTSEAMAPGSPC</sequence>
<proteinExistence type="predicted"/>
<feature type="compositionally biased region" description="Polar residues" evidence="1">
    <location>
        <begin position="74"/>
        <end position="86"/>
    </location>
</feature>
<gene>
    <name evidence="2" type="ORF">EYF80_001280</name>
</gene>
<evidence type="ECO:0000313" key="2">
    <source>
        <dbReference type="EMBL" id="TNN88497.1"/>
    </source>
</evidence>
<dbReference type="EMBL" id="SRLO01000005">
    <property type="protein sequence ID" value="TNN88497.1"/>
    <property type="molecule type" value="Genomic_DNA"/>
</dbReference>
<accession>A0A4Z2JEV5</accession>
<feature type="region of interest" description="Disordered" evidence="1">
    <location>
        <begin position="74"/>
        <end position="94"/>
    </location>
</feature>
<organism evidence="2 3">
    <name type="scientific">Liparis tanakae</name>
    <name type="common">Tanaka's snailfish</name>
    <dbReference type="NCBI Taxonomy" id="230148"/>
    <lineage>
        <taxon>Eukaryota</taxon>
        <taxon>Metazoa</taxon>
        <taxon>Chordata</taxon>
        <taxon>Craniata</taxon>
        <taxon>Vertebrata</taxon>
        <taxon>Euteleostomi</taxon>
        <taxon>Actinopterygii</taxon>
        <taxon>Neopterygii</taxon>
        <taxon>Teleostei</taxon>
        <taxon>Neoteleostei</taxon>
        <taxon>Acanthomorphata</taxon>
        <taxon>Eupercaria</taxon>
        <taxon>Perciformes</taxon>
        <taxon>Cottioidei</taxon>
        <taxon>Cottales</taxon>
        <taxon>Liparidae</taxon>
        <taxon>Liparis</taxon>
    </lineage>
</organism>
<dbReference type="Proteomes" id="UP000314294">
    <property type="component" value="Unassembled WGS sequence"/>
</dbReference>
<reference evidence="2 3" key="1">
    <citation type="submission" date="2019-03" db="EMBL/GenBank/DDBJ databases">
        <title>First draft genome of Liparis tanakae, snailfish: a comprehensive survey of snailfish specific genes.</title>
        <authorList>
            <person name="Kim W."/>
            <person name="Song I."/>
            <person name="Jeong J.-H."/>
            <person name="Kim D."/>
            <person name="Kim S."/>
            <person name="Ryu S."/>
            <person name="Song J.Y."/>
            <person name="Lee S.K."/>
        </authorList>
    </citation>
    <scope>NUCLEOTIDE SEQUENCE [LARGE SCALE GENOMIC DNA]</scope>
    <source>
        <tissue evidence="2">Muscle</tissue>
    </source>
</reference>